<gene>
    <name evidence="6" type="ORF">D104_08640</name>
</gene>
<evidence type="ECO:0000256" key="1">
    <source>
        <dbReference type="ARBA" id="ARBA00009437"/>
    </source>
</evidence>
<name>W1RU48_9GAMM</name>
<dbReference type="Gene3D" id="3.40.190.290">
    <property type="match status" value="1"/>
</dbReference>
<proteinExistence type="inferred from homology"/>
<dbReference type="InterPro" id="IPR005119">
    <property type="entry name" value="LysR_subst-bd"/>
</dbReference>
<dbReference type="InterPro" id="IPR000847">
    <property type="entry name" value="LysR_HTH_N"/>
</dbReference>
<evidence type="ECO:0000256" key="3">
    <source>
        <dbReference type="ARBA" id="ARBA00023125"/>
    </source>
</evidence>
<dbReference type="PROSITE" id="PS50931">
    <property type="entry name" value="HTH_LYSR"/>
    <property type="match status" value="1"/>
</dbReference>
<dbReference type="CDD" id="cd08422">
    <property type="entry name" value="PBP2_CrgA_like"/>
    <property type="match status" value="1"/>
</dbReference>
<dbReference type="Pfam" id="PF00126">
    <property type="entry name" value="HTH_1"/>
    <property type="match status" value="1"/>
</dbReference>
<evidence type="ECO:0000256" key="2">
    <source>
        <dbReference type="ARBA" id="ARBA00023015"/>
    </source>
</evidence>
<dbReference type="PANTHER" id="PTHR30537:SF5">
    <property type="entry name" value="HTH-TYPE TRANSCRIPTIONAL ACTIVATOR TTDR-RELATED"/>
    <property type="match status" value="1"/>
</dbReference>
<dbReference type="PATRIC" id="fig|1208321.3.peg.1714"/>
<keyword evidence="7" id="KW-1185">Reference proteome</keyword>
<dbReference type="FunFam" id="3.40.190.290:FF:000001">
    <property type="entry name" value="Transcriptional regulator, LysR family"/>
    <property type="match status" value="1"/>
</dbReference>
<keyword evidence="2" id="KW-0805">Transcription regulation</keyword>
<sequence length="305" mass="34048">MDTFSAIPVFIAVVENGSFSKAADKLGTSKSAVSKRISQLENTLGVKLLHRTTRRLSLTEAGEHYFHHVHKAMTAATEGVDAVTQLQGKPKGTLKVSTPMSFGRLHLAPLVTDFLTHYPDITLNMTMDDKKVDLVEQGFDVAIRAGEMKDSTLIARSLASCRSVICASPEYLRKHGTPTTPEALMNHNCIRFSYDYNGNEWVFHRDGKQQKIKVDGNYQVNNSEALQAAALDGLGIAKIPTFVIGKDIMNGRLVPLFESYPLPIQTFYAVFPERRHLPAKVRVFLDFIIEKLESDQPYWEVDPPI</sequence>
<evidence type="ECO:0000313" key="7">
    <source>
        <dbReference type="Proteomes" id="UP000018857"/>
    </source>
</evidence>
<keyword evidence="4" id="KW-0804">Transcription</keyword>
<comment type="caution">
    <text evidence="6">The sequence shown here is derived from an EMBL/GenBank/DDBJ whole genome shotgun (WGS) entry which is preliminary data.</text>
</comment>
<dbReference type="InterPro" id="IPR058163">
    <property type="entry name" value="LysR-type_TF_proteobact-type"/>
</dbReference>
<evidence type="ECO:0000259" key="5">
    <source>
        <dbReference type="PROSITE" id="PS50931"/>
    </source>
</evidence>
<accession>W1RU48</accession>
<dbReference type="PRINTS" id="PR00039">
    <property type="entry name" value="HTHLYSR"/>
</dbReference>
<dbReference type="AlphaFoldDB" id="W1RU48"/>
<organism evidence="6 7">
    <name type="scientific">Marinomonas profundimaris</name>
    <dbReference type="NCBI Taxonomy" id="1208321"/>
    <lineage>
        <taxon>Bacteria</taxon>
        <taxon>Pseudomonadati</taxon>
        <taxon>Pseudomonadota</taxon>
        <taxon>Gammaproteobacteria</taxon>
        <taxon>Oceanospirillales</taxon>
        <taxon>Oceanospirillaceae</taxon>
        <taxon>Marinomonas</taxon>
    </lineage>
</organism>
<dbReference type="OrthoDB" id="9815676at2"/>
<evidence type="ECO:0000256" key="4">
    <source>
        <dbReference type="ARBA" id="ARBA00023163"/>
    </source>
</evidence>
<dbReference type="PANTHER" id="PTHR30537">
    <property type="entry name" value="HTH-TYPE TRANSCRIPTIONAL REGULATOR"/>
    <property type="match status" value="1"/>
</dbReference>
<dbReference type="Pfam" id="PF03466">
    <property type="entry name" value="LysR_substrate"/>
    <property type="match status" value="1"/>
</dbReference>
<comment type="similarity">
    <text evidence="1">Belongs to the LysR transcriptional regulatory family.</text>
</comment>
<dbReference type="SUPFAM" id="SSF53850">
    <property type="entry name" value="Periplasmic binding protein-like II"/>
    <property type="match status" value="1"/>
</dbReference>
<dbReference type="STRING" id="1208321.D104_08640"/>
<dbReference type="Gene3D" id="1.10.10.10">
    <property type="entry name" value="Winged helix-like DNA-binding domain superfamily/Winged helix DNA-binding domain"/>
    <property type="match status" value="1"/>
</dbReference>
<dbReference type="InterPro" id="IPR036390">
    <property type="entry name" value="WH_DNA-bd_sf"/>
</dbReference>
<keyword evidence="3" id="KW-0238">DNA-binding</keyword>
<dbReference type="GO" id="GO:0003700">
    <property type="term" value="F:DNA-binding transcription factor activity"/>
    <property type="evidence" value="ECO:0007669"/>
    <property type="project" value="InterPro"/>
</dbReference>
<dbReference type="InterPro" id="IPR036388">
    <property type="entry name" value="WH-like_DNA-bd_sf"/>
</dbReference>
<protein>
    <submittedName>
        <fullName evidence="6">LysR family transcriptional regulator</fullName>
    </submittedName>
</protein>
<feature type="domain" description="HTH lysR-type" evidence="5">
    <location>
        <begin position="1"/>
        <end position="59"/>
    </location>
</feature>
<dbReference type="RefSeq" id="WP_024023866.1">
    <property type="nucleotide sequence ID" value="NZ_AYOZ01000012.1"/>
</dbReference>
<dbReference type="eggNOG" id="COG0583">
    <property type="taxonomic scope" value="Bacteria"/>
</dbReference>
<dbReference type="GO" id="GO:0043565">
    <property type="term" value="F:sequence-specific DNA binding"/>
    <property type="evidence" value="ECO:0007669"/>
    <property type="project" value="TreeGrafter"/>
</dbReference>
<dbReference type="EMBL" id="AYOZ01000012">
    <property type="protein sequence ID" value="ETI60756.1"/>
    <property type="molecule type" value="Genomic_DNA"/>
</dbReference>
<dbReference type="GO" id="GO:0006351">
    <property type="term" value="P:DNA-templated transcription"/>
    <property type="evidence" value="ECO:0007669"/>
    <property type="project" value="TreeGrafter"/>
</dbReference>
<dbReference type="SUPFAM" id="SSF46785">
    <property type="entry name" value="Winged helix' DNA-binding domain"/>
    <property type="match status" value="1"/>
</dbReference>
<evidence type="ECO:0000313" key="6">
    <source>
        <dbReference type="EMBL" id="ETI60756.1"/>
    </source>
</evidence>
<reference evidence="6 7" key="1">
    <citation type="journal article" date="2014" name="Genome Announc.">
        <title>Draft Genome Sequence of Marinomonas sp. Strain D104, a Polycyclic Aromatic Hydrocarbon-Degrading Bacterium from the Deep-Sea Sediment of the Arctic Ocean.</title>
        <authorList>
            <person name="Dong C."/>
            <person name="Bai X."/>
            <person name="Lai Q."/>
            <person name="Xie Y."/>
            <person name="Chen X."/>
            <person name="Shao Z."/>
        </authorList>
    </citation>
    <scope>NUCLEOTIDE SEQUENCE [LARGE SCALE GENOMIC DNA]</scope>
    <source>
        <strain evidence="6 7">D104</strain>
    </source>
</reference>
<dbReference type="FunFam" id="1.10.10.10:FF:000001">
    <property type="entry name" value="LysR family transcriptional regulator"/>
    <property type="match status" value="1"/>
</dbReference>
<dbReference type="Proteomes" id="UP000018857">
    <property type="component" value="Unassembled WGS sequence"/>
</dbReference>